<dbReference type="Proteomes" id="UP000190188">
    <property type="component" value="Unassembled WGS sequence"/>
</dbReference>
<gene>
    <name evidence="8" type="ORF">BVG16_16000</name>
</gene>
<dbReference type="PANTHER" id="PTHR42790:SF19">
    <property type="entry name" value="KYNURENINE_ALPHA-AMINOADIPATE AMINOTRANSFERASE, MITOCHONDRIAL"/>
    <property type="match status" value="1"/>
</dbReference>
<keyword evidence="4 8" id="KW-0032">Aminotransferase</keyword>
<keyword evidence="9" id="KW-1185">Reference proteome</keyword>
<evidence type="ECO:0000259" key="7">
    <source>
        <dbReference type="Pfam" id="PF00155"/>
    </source>
</evidence>
<proteinExistence type="inferred from homology"/>
<dbReference type="Pfam" id="PF00155">
    <property type="entry name" value="Aminotran_1_2"/>
    <property type="match status" value="1"/>
</dbReference>
<dbReference type="SUPFAM" id="SSF53383">
    <property type="entry name" value="PLP-dependent transferases"/>
    <property type="match status" value="1"/>
</dbReference>
<dbReference type="OrthoDB" id="9802601at2"/>
<comment type="caution">
    <text evidence="8">The sequence shown here is derived from an EMBL/GenBank/DDBJ whole genome shotgun (WGS) entry which is preliminary data.</text>
</comment>
<evidence type="ECO:0000256" key="3">
    <source>
        <dbReference type="ARBA" id="ARBA00011738"/>
    </source>
</evidence>
<dbReference type="CDD" id="cd00609">
    <property type="entry name" value="AAT_like"/>
    <property type="match status" value="1"/>
</dbReference>
<evidence type="ECO:0000256" key="1">
    <source>
        <dbReference type="ARBA" id="ARBA00001933"/>
    </source>
</evidence>
<dbReference type="STRING" id="1324314.BVG16_16000"/>
<protein>
    <submittedName>
        <fullName evidence="8">Aminotransferase</fullName>
    </submittedName>
</protein>
<dbReference type="FunFam" id="3.40.640.10:FF:000053">
    <property type="entry name" value="Aminotransferase, class I"/>
    <property type="match status" value="1"/>
</dbReference>
<evidence type="ECO:0000256" key="6">
    <source>
        <dbReference type="ARBA" id="ARBA00022898"/>
    </source>
</evidence>
<dbReference type="GO" id="GO:0008483">
    <property type="term" value="F:transaminase activity"/>
    <property type="evidence" value="ECO:0007669"/>
    <property type="project" value="UniProtKB-KW"/>
</dbReference>
<evidence type="ECO:0000256" key="4">
    <source>
        <dbReference type="ARBA" id="ARBA00022576"/>
    </source>
</evidence>
<evidence type="ECO:0000256" key="5">
    <source>
        <dbReference type="ARBA" id="ARBA00022679"/>
    </source>
</evidence>
<comment type="similarity">
    <text evidence="2">Belongs to the class-I pyridoxal-phosphate-dependent aminotransferase family.</text>
</comment>
<evidence type="ECO:0000313" key="9">
    <source>
        <dbReference type="Proteomes" id="UP000190188"/>
    </source>
</evidence>
<dbReference type="GO" id="GO:0030170">
    <property type="term" value="F:pyridoxal phosphate binding"/>
    <property type="evidence" value="ECO:0007669"/>
    <property type="project" value="InterPro"/>
</dbReference>
<comment type="cofactor">
    <cofactor evidence="1">
        <name>pyridoxal 5'-phosphate</name>
        <dbReference type="ChEBI" id="CHEBI:597326"/>
    </cofactor>
</comment>
<dbReference type="InterPro" id="IPR050859">
    <property type="entry name" value="Class-I_PLP-dep_aminotransf"/>
</dbReference>
<reference evidence="8 9" key="1">
    <citation type="submission" date="2017-01" db="EMBL/GenBank/DDBJ databases">
        <title>Genome analysis of Paenibacillus selenitrireducens ES3-24.</title>
        <authorList>
            <person name="Xu D."/>
            <person name="Yao R."/>
            <person name="Zheng S."/>
        </authorList>
    </citation>
    <scope>NUCLEOTIDE SEQUENCE [LARGE SCALE GENOMIC DNA]</scope>
    <source>
        <strain evidence="8 9">ES3-24</strain>
    </source>
</reference>
<dbReference type="AlphaFoldDB" id="A0A1T2X9U3"/>
<dbReference type="RefSeq" id="WP_078499691.1">
    <property type="nucleotide sequence ID" value="NZ_MSZX01000006.1"/>
</dbReference>
<name>A0A1T2X9U3_9BACL</name>
<keyword evidence="5 8" id="KW-0808">Transferase</keyword>
<dbReference type="InterPro" id="IPR015421">
    <property type="entry name" value="PyrdxlP-dep_Trfase_major"/>
</dbReference>
<comment type="subunit">
    <text evidence="3">Homodimer.</text>
</comment>
<dbReference type="InterPro" id="IPR015424">
    <property type="entry name" value="PyrdxlP-dep_Trfase"/>
</dbReference>
<dbReference type="Gene3D" id="3.90.1150.10">
    <property type="entry name" value="Aspartate Aminotransferase, domain 1"/>
    <property type="match status" value="1"/>
</dbReference>
<keyword evidence="6" id="KW-0663">Pyridoxal phosphate</keyword>
<dbReference type="Gene3D" id="3.40.640.10">
    <property type="entry name" value="Type I PLP-dependent aspartate aminotransferase-like (Major domain)"/>
    <property type="match status" value="1"/>
</dbReference>
<feature type="domain" description="Aminotransferase class I/classII large" evidence="7">
    <location>
        <begin position="39"/>
        <end position="397"/>
    </location>
</feature>
<evidence type="ECO:0000313" key="8">
    <source>
        <dbReference type="EMBL" id="OPA76674.1"/>
    </source>
</evidence>
<organism evidence="8 9">
    <name type="scientific">Paenibacillus selenitireducens</name>
    <dbReference type="NCBI Taxonomy" id="1324314"/>
    <lineage>
        <taxon>Bacteria</taxon>
        <taxon>Bacillati</taxon>
        <taxon>Bacillota</taxon>
        <taxon>Bacilli</taxon>
        <taxon>Bacillales</taxon>
        <taxon>Paenibacillaceae</taxon>
        <taxon>Paenibacillus</taxon>
    </lineage>
</organism>
<dbReference type="PANTHER" id="PTHR42790">
    <property type="entry name" value="AMINOTRANSFERASE"/>
    <property type="match status" value="1"/>
</dbReference>
<dbReference type="InterPro" id="IPR015422">
    <property type="entry name" value="PyrdxlP-dep_Trfase_small"/>
</dbReference>
<sequence>MQYRFVPNVQQGKASAVREILKLTQGKSMISLAGGLPNEALFPMEAVRSAADRALSGDPQALQYGITEGYVPLREKLCERMAERKNIHVGLENIMLTTGSQQAIDLLARVYLEPNDVVLVENPTYLACLHVLRFRDVHIVPVQSDEHGMIPEDLENKIKQYAPKMVYVVPTFSNPTGNVWSVERRLALLNACRAHEILILEDDPYGELRFGDQDGQAQDAANPQDPFPTIFSLDQHPDDSVVVYTSTFSKTVAPALRTGWAIADKRVIQMMTRMKQSVDIHSSMLDQQILYELLNATDFSLDQHISEIRTEYESRMLLMKSLLEGDDWRETSWTTPKGGMFFWVELPDGLDADALLRVSVMKGVAFVPGSDFYAAEAKRNRMRLNFTHSSREQITKGMHILAESIGEFVARS</sequence>
<dbReference type="EMBL" id="MSZX01000006">
    <property type="protein sequence ID" value="OPA76674.1"/>
    <property type="molecule type" value="Genomic_DNA"/>
</dbReference>
<dbReference type="InterPro" id="IPR004839">
    <property type="entry name" value="Aminotransferase_I/II_large"/>
</dbReference>
<dbReference type="GO" id="GO:1901605">
    <property type="term" value="P:alpha-amino acid metabolic process"/>
    <property type="evidence" value="ECO:0007669"/>
    <property type="project" value="TreeGrafter"/>
</dbReference>
<accession>A0A1T2X9U3</accession>
<evidence type="ECO:0000256" key="2">
    <source>
        <dbReference type="ARBA" id="ARBA00007441"/>
    </source>
</evidence>